<sequence length="170" mass="18303">MLGMICFVGAGVIMWYMLNNKSPIAIFMGVVALSGDLAVSGWLLGEDLKGVCLFLLVSGSLMSIFGFLLCLIPWEIGVKGEKVYGGSLFLFLSYMGGLWDESSAVMSTAVSVSDKGLSWEICVLMGVILFLVMVVLVSIAPPKGGALRRSCVGRGHRRLSRVKGLQEEME</sequence>
<dbReference type="EMBL" id="KX669229">
    <property type="protein sequence ID" value="AQQ79848.1"/>
    <property type="molecule type" value="Genomic_DNA"/>
</dbReference>
<proteinExistence type="predicted"/>
<dbReference type="AlphaFoldDB" id="A0A343B6K9"/>
<reference evidence="2" key="1">
    <citation type="submission" date="2016-08" db="EMBL/GenBank/DDBJ databases">
        <authorList>
            <person name="Seilhamer J.J."/>
        </authorList>
    </citation>
    <scope>NUCLEOTIDE SEQUENCE</scope>
</reference>
<geneLocation type="mitochondrion" evidence="2"/>
<gene>
    <name evidence="2" type="primary">ND6</name>
</gene>
<keyword evidence="1" id="KW-0472">Membrane</keyword>
<accession>A0A343B6K9</accession>
<keyword evidence="1" id="KW-0812">Transmembrane</keyword>
<keyword evidence="2" id="KW-0496">Mitochondrion</keyword>
<evidence type="ECO:0000256" key="1">
    <source>
        <dbReference type="SAM" id="Phobius"/>
    </source>
</evidence>
<name>A0A343B6K9_PINIB</name>
<feature type="transmembrane region" description="Helical" evidence="1">
    <location>
        <begin position="117"/>
        <end position="140"/>
    </location>
</feature>
<keyword evidence="1" id="KW-1133">Transmembrane helix</keyword>
<evidence type="ECO:0000313" key="2">
    <source>
        <dbReference type="EMBL" id="AQQ79848.1"/>
    </source>
</evidence>
<organism evidence="2">
    <name type="scientific">Pinctada imbricata</name>
    <name type="common">Atlantic pearl-oyster</name>
    <name type="synonym">Pinctada martensii</name>
    <dbReference type="NCBI Taxonomy" id="66713"/>
    <lineage>
        <taxon>Eukaryota</taxon>
        <taxon>Metazoa</taxon>
        <taxon>Spiralia</taxon>
        <taxon>Lophotrochozoa</taxon>
        <taxon>Mollusca</taxon>
        <taxon>Bivalvia</taxon>
        <taxon>Autobranchia</taxon>
        <taxon>Pteriomorphia</taxon>
        <taxon>Pterioida</taxon>
        <taxon>Pterioidea</taxon>
        <taxon>Pteriidae</taxon>
        <taxon>Pinctada</taxon>
    </lineage>
</organism>
<feature type="transmembrane region" description="Helical" evidence="1">
    <location>
        <begin position="51"/>
        <end position="74"/>
    </location>
</feature>
<feature type="transmembrane region" description="Helical" evidence="1">
    <location>
        <begin position="24"/>
        <end position="44"/>
    </location>
</feature>
<protein>
    <submittedName>
        <fullName evidence="2">NADH dehydrogenase subunit 6</fullName>
    </submittedName>
</protein>